<dbReference type="EMBL" id="WEIA01000019">
    <property type="protein sequence ID" value="NLR23797.1"/>
    <property type="molecule type" value="Genomic_DNA"/>
</dbReference>
<comment type="catalytic activity">
    <reaction evidence="9">
        <text>cytidine(34) in elongator tRNA(Met) + acetyl-CoA + ATP + H2O = N(4)-acetylcytidine(34) in elongator tRNA(Met) + ADP + phosphate + CoA + H(+)</text>
        <dbReference type="Rhea" id="RHEA:43788"/>
        <dbReference type="Rhea" id="RHEA-COMP:10693"/>
        <dbReference type="Rhea" id="RHEA-COMP:10694"/>
        <dbReference type="ChEBI" id="CHEBI:15377"/>
        <dbReference type="ChEBI" id="CHEBI:15378"/>
        <dbReference type="ChEBI" id="CHEBI:30616"/>
        <dbReference type="ChEBI" id="CHEBI:43474"/>
        <dbReference type="ChEBI" id="CHEBI:57287"/>
        <dbReference type="ChEBI" id="CHEBI:57288"/>
        <dbReference type="ChEBI" id="CHEBI:74900"/>
        <dbReference type="ChEBI" id="CHEBI:82748"/>
        <dbReference type="ChEBI" id="CHEBI:456216"/>
        <dbReference type="EC" id="2.3.1.193"/>
    </reaction>
</comment>
<accession>A0A8I2KSQ4</accession>
<keyword evidence="6 9" id="KW-0067">ATP-binding</keyword>
<dbReference type="PANTHER" id="PTHR10925:SF5">
    <property type="entry name" value="RNA CYTIDINE ACETYLTRANSFERASE"/>
    <property type="match status" value="1"/>
</dbReference>
<dbReference type="GO" id="GO:1904812">
    <property type="term" value="P:rRNA acetylation involved in maturation of SSU-rRNA"/>
    <property type="evidence" value="ECO:0007669"/>
    <property type="project" value="TreeGrafter"/>
</dbReference>
<evidence type="ECO:0000313" key="11">
    <source>
        <dbReference type="EMBL" id="NLR23797.1"/>
    </source>
</evidence>
<dbReference type="GO" id="GO:0051392">
    <property type="term" value="F:tRNA cytidine N4-acetyltransferase activity"/>
    <property type="evidence" value="ECO:0007669"/>
    <property type="project" value="UniProtKB-UniRule"/>
</dbReference>
<dbReference type="Proteomes" id="UP001304419">
    <property type="component" value="Chromosome 1"/>
</dbReference>
<dbReference type="GO" id="GO:0005524">
    <property type="term" value="F:ATP binding"/>
    <property type="evidence" value="ECO:0007669"/>
    <property type="project" value="UniProtKB-UniRule"/>
</dbReference>
<dbReference type="CDD" id="cd04301">
    <property type="entry name" value="NAT_SF"/>
    <property type="match status" value="1"/>
</dbReference>
<dbReference type="AlphaFoldDB" id="A0A8I2KSQ4"/>
<comment type="subcellular location">
    <subcellularLocation>
        <location evidence="9">Cytoplasm</location>
    </subcellularLocation>
</comment>
<evidence type="ECO:0000256" key="1">
    <source>
        <dbReference type="ARBA" id="ARBA00022490"/>
    </source>
</evidence>
<keyword evidence="2 9" id="KW-0820">tRNA-binding</keyword>
<comment type="function">
    <text evidence="9">Catalyzes the formation of N(4)-acetylcytidine (ac(4)C) at the wobble position of tRNA(Met), by using acetyl-CoA as an acetyl donor and ATP (or GTP).</text>
</comment>
<keyword evidence="4 9" id="KW-0819">tRNA processing</keyword>
<dbReference type="Gene3D" id="3.40.50.11040">
    <property type="match status" value="1"/>
</dbReference>
<dbReference type="InterPro" id="IPR013562">
    <property type="entry name" value="TmcA/NAT10_N"/>
</dbReference>
<feature type="binding site" evidence="9">
    <location>
        <position position="341"/>
    </location>
    <ligand>
        <name>ATP</name>
        <dbReference type="ChEBI" id="CHEBI:30616"/>
    </ligand>
</feature>
<feature type="binding site" evidence="9">
    <location>
        <position position="177"/>
    </location>
    <ligand>
        <name>ATP</name>
        <dbReference type="ChEBI" id="CHEBI:30616"/>
    </ligand>
</feature>
<dbReference type="InterPro" id="IPR032672">
    <property type="entry name" value="TmcA/NAT10/Kre33"/>
</dbReference>
<evidence type="ECO:0000256" key="9">
    <source>
        <dbReference type="HAMAP-Rule" id="MF_01886"/>
    </source>
</evidence>
<reference evidence="11" key="1">
    <citation type="submission" date="2019-10" db="EMBL/GenBank/DDBJ databases">
        <authorList>
            <person name="Paulsen S."/>
        </authorList>
    </citation>
    <scope>NUCLEOTIDE SEQUENCE</scope>
    <source>
        <strain evidence="11">LMG 19692</strain>
    </source>
</reference>
<dbReference type="Proteomes" id="UP000646877">
    <property type="component" value="Unassembled WGS sequence"/>
</dbReference>
<evidence type="ECO:0000256" key="7">
    <source>
        <dbReference type="ARBA" id="ARBA00022884"/>
    </source>
</evidence>
<dbReference type="GO" id="GO:0051391">
    <property type="term" value="P:tRNA acetylation"/>
    <property type="evidence" value="ECO:0007669"/>
    <property type="project" value="UniProtKB-UniRule"/>
</dbReference>
<comment type="caution">
    <text evidence="9">Lacks conserved residue(s) required for the propagation of feature annotation.</text>
</comment>
<proteinExistence type="inferred from homology"/>
<dbReference type="Gene3D" id="3.40.630.30">
    <property type="match status" value="1"/>
</dbReference>
<dbReference type="PANTHER" id="PTHR10925">
    <property type="entry name" value="N-ACETYLTRANSFERASE 10"/>
    <property type="match status" value="1"/>
</dbReference>
<keyword evidence="1 9" id="KW-0963">Cytoplasm</keyword>
<evidence type="ECO:0000313" key="14">
    <source>
        <dbReference type="Proteomes" id="UP001304419"/>
    </source>
</evidence>
<evidence type="ECO:0000256" key="6">
    <source>
        <dbReference type="ARBA" id="ARBA00022840"/>
    </source>
</evidence>
<organism evidence="11 13">
    <name type="scientific">Pseudoalteromonas maricaloris</name>
    <dbReference type="NCBI Taxonomy" id="184924"/>
    <lineage>
        <taxon>Bacteria</taxon>
        <taxon>Pseudomonadati</taxon>
        <taxon>Pseudomonadota</taxon>
        <taxon>Gammaproteobacteria</taxon>
        <taxon>Alteromonadales</taxon>
        <taxon>Pseudoalteromonadaceae</taxon>
        <taxon>Pseudoalteromonas</taxon>
    </lineage>
</organism>
<evidence type="ECO:0000256" key="8">
    <source>
        <dbReference type="ARBA" id="ARBA00023315"/>
    </source>
</evidence>
<dbReference type="InterPro" id="IPR038321">
    <property type="entry name" value="TmcA_C_sf"/>
</dbReference>
<keyword evidence="8 9" id="KW-0012">Acyltransferase</keyword>
<dbReference type="RefSeq" id="WP_193522497.1">
    <property type="nucleotide sequence ID" value="NZ_CBCSDF010000022.1"/>
</dbReference>
<dbReference type="HAMAP" id="MF_01886">
    <property type="entry name" value="tRNA_acetyltr_TmcA"/>
    <property type="match status" value="1"/>
</dbReference>
<keyword evidence="14" id="KW-1185">Reference proteome</keyword>
<comment type="similarity">
    <text evidence="9">Belongs to the TmcA family.</text>
</comment>
<dbReference type="Pfam" id="PF08351">
    <property type="entry name" value="TmcA_N"/>
    <property type="match status" value="1"/>
</dbReference>
<dbReference type="GO" id="GO:0002101">
    <property type="term" value="P:tRNA wobble cytosine modification"/>
    <property type="evidence" value="ECO:0007669"/>
    <property type="project" value="UniProtKB-UniRule"/>
</dbReference>
<dbReference type="PROSITE" id="PS51186">
    <property type="entry name" value="GNAT"/>
    <property type="match status" value="1"/>
</dbReference>
<evidence type="ECO:0000256" key="3">
    <source>
        <dbReference type="ARBA" id="ARBA00022679"/>
    </source>
</evidence>
<keyword evidence="7 9" id="KW-0694">RNA-binding</keyword>
<dbReference type="Gene3D" id="1.20.120.890">
    <property type="entry name" value="tRNA(Met) cytidine acetyltransferase, tail domain"/>
    <property type="match status" value="1"/>
</dbReference>
<keyword evidence="5 9" id="KW-0547">Nucleotide-binding</keyword>
<feature type="binding site" evidence="9">
    <location>
        <begin position="483"/>
        <end position="485"/>
    </location>
    <ligand>
        <name>acetyl-CoA</name>
        <dbReference type="ChEBI" id="CHEBI:57288"/>
    </ligand>
</feature>
<dbReference type="InterPro" id="IPR000182">
    <property type="entry name" value="GNAT_dom"/>
</dbReference>
<dbReference type="Pfam" id="PF05127">
    <property type="entry name" value="NAT10_TcmA_helicase"/>
    <property type="match status" value="1"/>
</dbReference>
<evidence type="ECO:0000256" key="4">
    <source>
        <dbReference type="ARBA" id="ARBA00022694"/>
    </source>
</evidence>
<dbReference type="GO" id="GO:0000049">
    <property type="term" value="F:tRNA binding"/>
    <property type="evidence" value="ECO:0007669"/>
    <property type="project" value="UniProtKB-UniRule"/>
</dbReference>
<dbReference type="InterPro" id="IPR016181">
    <property type="entry name" value="Acyl_CoA_acyltransferase"/>
</dbReference>
<evidence type="ECO:0000259" key="10">
    <source>
        <dbReference type="PROSITE" id="PS51186"/>
    </source>
</evidence>
<dbReference type="EC" id="2.3.1.193" evidence="9"/>
<dbReference type="EMBL" id="CP137578">
    <property type="protein sequence ID" value="WOX28867.1"/>
    <property type="molecule type" value="Genomic_DNA"/>
</dbReference>
<keyword evidence="3 9" id="KW-0808">Transferase</keyword>
<evidence type="ECO:0000256" key="2">
    <source>
        <dbReference type="ARBA" id="ARBA00022555"/>
    </source>
</evidence>
<name>A0A8I2KSQ4_9GAMM</name>
<dbReference type="InterPro" id="IPR024914">
    <property type="entry name" value="tRNA_acetyltr_TmcA"/>
</dbReference>
<evidence type="ECO:0000313" key="12">
    <source>
        <dbReference type="EMBL" id="WOX28867.1"/>
    </source>
</evidence>
<dbReference type="InterPro" id="IPR027417">
    <property type="entry name" value="P-loop_NTPase"/>
</dbReference>
<dbReference type="GO" id="GO:1990883">
    <property type="term" value="F:18S rRNA cytidine N-acetyltransferase activity"/>
    <property type="evidence" value="ECO:0007669"/>
    <property type="project" value="TreeGrafter"/>
</dbReference>
<sequence>MQDFKHSNLPLLRSQLADARHRQLLLITGSQAWCYAQCQQLLANSNDNLILSSSKTLENAVWPEHLHQILGQEFSNLVYDGFSGIVPNKIAAAAGTVRAGGLLLLLLPEVDELDHWLDPAITRWCSEGQTPKHSYFLKRWQQLWQQQPAWHISEHFGVQLPSAYLAVSSAVCGVKEQQNVLTQLSTALENQLAPVLLSADRGRGKSALLGLLASKHPTQQFVICSRHFHALHSCFSMLAQACNTEVDVKTKKLANLSYMAPDALLQQASALDSKTVIVVDEAAALPVPFLIQVAQLGFRCIFSSTLVGYEGNGRGYTLRFKRYLESHYPSYLDFTLSTPIRYASNDPLEQQIRDLFVLECKATPPILTSSTTMRAISQSELIENSSLLEQVFSLLVLAHYQTSVDDLRQLLDAPDLHLRGAFCNNKLVGICLAVIEGGLASDLAEDILAGKRRPAGHLMAQQLTTSFGDSQFVTEKSVRIVRIAVHPDVQQQGIGRRLLAFFETTLPEDISYIGTSFGLTAPLLSFWSQRHYQPMKLGFKQDKASGEYAVLMFKKVRGDLDNTYTRIFKQAFFYQLRSHYQQLDTEVVSALLATLPFEHITNEQLDYLHYLRNSNPVEQQVCPFIWQLITTDPRLLKNLTKVSKALVIRLILQQHSTQVVLNLLGLSGKKALTTTLRETVQQVYEYFRC</sequence>
<reference evidence="12 14" key="2">
    <citation type="submission" date="2023-10" db="EMBL/GenBank/DDBJ databases">
        <title>To unveil natural product biosynthetic capacity in Pseudoalteromonas.</title>
        <authorList>
            <person name="Wang J."/>
        </authorList>
    </citation>
    <scope>NUCLEOTIDE SEQUENCE [LARGE SCALE GENOMIC DNA]</scope>
    <source>
        <strain evidence="12 14">DSM 15914</strain>
    </source>
</reference>
<feature type="domain" description="N-acetyltransferase" evidence="10">
    <location>
        <begin position="371"/>
        <end position="557"/>
    </location>
</feature>
<gene>
    <name evidence="9" type="primary">tmcA</name>
    <name evidence="11" type="ORF">F9Y85_21230</name>
    <name evidence="12" type="ORF">R5H13_00875</name>
</gene>
<evidence type="ECO:0000256" key="5">
    <source>
        <dbReference type="ARBA" id="ARBA00022741"/>
    </source>
</evidence>
<dbReference type="GO" id="GO:0005737">
    <property type="term" value="C:cytoplasm"/>
    <property type="evidence" value="ECO:0007669"/>
    <property type="project" value="UniProtKB-SubCell"/>
</dbReference>
<dbReference type="InterPro" id="IPR007807">
    <property type="entry name" value="TcmA/NAT10_helicase"/>
</dbReference>
<evidence type="ECO:0000313" key="13">
    <source>
        <dbReference type="Proteomes" id="UP000646877"/>
    </source>
</evidence>
<dbReference type="SUPFAM" id="SSF55729">
    <property type="entry name" value="Acyl-CoA N-acyltransferases (Nat)"/>
    <property type="match status" value="1"/>
</dbReference>
<dbReference type="Gene3D" id="3.40.50.300">
    <property type="entry name" value="P-loop containing nucleotide triphosphate hydrolases"/>
    <property type="match status" value="1"/>
</dbReference>
<dbReference type="Pfam" id="PF13718">
    <property type="entry name" value="GNAT_acetyltr_2"/>
    <property type="match status" value="1"/>
</dbReference>
<protein>
    <recommendedName>
        <fullName evidence="9">tRNA(Met) cytidine acetyltransferase TmcA</fullName>
        <ecNumber evidence="9">2.3.1.193</ecNumber>
    </recommendedName>
</protein>